<keyword evidence="2" id="KW-0521">NADP</keyword>
<dbReference type="GO" id="GO:0016491">
    <property type="term" value="F:oxidoreductase activity"/>
    <property type="evidence" value="ECO:0007669"/>
    <property type="project" value="UniProtKB-KW"/>
</dbReference>
<proteinExistence type="inferred from homology"/>
<dbReference type="InterPro" id="IPR036291">
    <property type="entry name" value="NAD(P)-bd_dom_sf"/>
</dbReference>
<evidence type="ECO:0000256" key="3">
    <source>
        <dbReference type="ARBA" id="ARBA00023002"/>
    </source>
</evidence>
<organism evidence="4 5">
    <name type="scientific">Actinomadura darangshiensis</name>
    <dbReference type="NCBI Taxonomy" id="705336"/>
    <lineage>
        <taxon>Bacteria</taxon>
        <taxon>Bacillati</taxon>
        <taxon>Actinomycetota</taxon>
        <taxon>Actinomycetes</taxon>
        <taxon>Streptosporangiales</taxon>
        <taxon>Thermomonosporaceae</taxon>
        <taxon>Actinomadura</taxon>
    </lineage>
</organism>
<protein>
    <submittedName>
        <fullName evidence="4">Uncharacterized protein</fullName>
    </submittedName>
</protein>
<dbReference type="PANTHER" id="PTHR43963">
    <property type="entry name" value="CARBONYL REDUCTASE 1-RELATED"/>
    <property type="match status" value="1"/>
</dbReference>
<dbReference type="EMBL" id="SMKY01000188">
    <property type="protein sequence ID" value="TDD73449.1"/>
    <property type="molecule type" value="Genomic_DNA"/>
</dbReference>
<sequence>MRKVAIVAGGGQGIDPALVRGLGRILAADPGGGVVHRLPDVRQGAEELAAAVAARHGGVDIVVSDTSARVLPGVRHRDQVRRLVEVNNHGTRRVIQGFVPLLNDGARFVVVADRFGALRHLPGHLRPRFDVDRMSLDDLAEVMDGYVDAVESCRAAADGWPGWINVPSRIGQVAAVKILGRELADTARCRDILINVAAGAGAADALWLAGLPAGTRAPYAELVHDRKVIPFGS</sequence>
<dbReference type="SUPFAM" id="SSF51735">
    <property type="entry name" value="NAD(P)-binding Rossmann-fold domains"/>
    <property type="match status" value="1"/>
</dbReference>
<comment type="similarity">
    <text evidence="1">Belongs to the short-chain dehydrogenases/reductases (SDR) family.</text>
</comment>
<evidence type="ECO:0000256" key="2">
    <source>
        <dbReference type="ARBA" id="ARBA00022857"/>
    </source>
</evidence>
<reference evidence="4 5" key="1">
    <citation type="submission" date="2019-03" db="EMBL/GenBank/DDBJ databases">
        <title>Draft genome sequences of novel Actinobacteria.</title>
        <authorList>
            <person name="Sahin N."/>
            <person name="Ay H."/>
            <person name="Saygin H."/>
        </authorList>
    </citation>
    <scope>NUCLEOTIDE SEQUENCE [LARGE SCALE GENOMIC DNA]</scope>
    <source>
        <strain evidence="4 5">DSM 45941</strain>
    </source>
</reference>
<comment type="caution">
    <text evidence="4">The sequence shown here is derived from an EMBL/GenBank/DDBJ whole genome shotgun (WGS) entry which is preliminary data.</text>
</comment>
<dbReference type="PANTHER" id="PTHR43963:SF6">
    <property type="entry name" value="CHAIN DEHYDROGENASE FAMILY PROTEIN, PUTATIVE (AFU_ORTHOLOGUE AFUA_3G15350)-RELATED"/>
    <property type="match status" value="1"/>
</dbReference>
<dbReference type="Proteomes" id="UP000295578">
    <property type="component" value="Unassembled WGS sequence"/>
</dbReference>
<dbReference type="RefSeq" id="WP_132201100.1">
    <property type="nucleotide sequence ID" value="NZ_SMKY01000188.1"/>
</dbReference>
<dbReference type="AlphaFoldDB" id="A0A4R5AP68"/>
<evidence type="ECO:0000313" key="5">
    <source>
        <dbReference type="Proteomes" id="UP000295578"/>
    </source>
</evidence>
<accession>A0A4R5AP68</accession>
<gene>
    <name evidence="4" type="ORF">E1293_31340</name>
</gene>
<keyword evidence="5" id="KW-1185">Reference proteome</keyword>
<name>A0A4R5AP68_9ACTN</name>
<keyword evidence="3" id="KW-0560">Oxidoreductase</keyword>
<dbReference type="OrthoDB" id="4350243at2"/>
<evidence type="ECO:0000313" key="4">
    <source>
        <dbReference type="EMBL" id="TDD73449.1"/>
    </source>
</evidence>
<evidence type="ECO:0000256" key="1">
    <source>
        <dbReference type="ARBA" id="ARBA00006484"/>
    </source>
</evidence>
<dbReference type="Gene3D" id="3.40.50.720">
    <property type="entry name" value="NAD(P)-binding Rossmann-like Domain"/>
    <property type="match status" value="1"/>
</dbReference>